<sequence>MDKKKNFEHLFIAALRIIMMENVIKAGKGIKSNYKDDAGYYLALHYKDRKPTKNDYKDNAKYYLALHYKDEISIAKDDHSVYKLLNQVAKSNSRHKNDAEYYLAFFYKDGICIEKDV</sequence>
<dbReference type="Gene3D" id="1.25.40.10">
    <property type="entry name" value="Tetratricopeptide repeat domain"/>
    <property type="match status" value="1"/>
</dbReference>
<evidence type="ECO:0000313" key="1">
    <source>
        <dbReference type="EMBL" id="CAG8473885.1"/>
    </source>
</evidence>
<gene>
    <name evidence="1" type="ORF">GMARGA_LOCUS907</name>
</gene>
<name>A0ABM8VXU5_GIGMA</name>
<accession>A0ABM8VXU5</accession>
<reference evidence="1 2" key="1">
    <citation type="submission" date="2021-06" db="EMBL/GenBank/DDBJ databases">
        <authorList>
            <person name="Kallberg Y."/>
            <person name="Tangrot J."/>
            <person name="Rosling A."/>
        </authorList>
    </citation>
    <scope>NUCLEOTIDE SEQUENCE [LARGE SCALE GENOMIC DNA]</scope>
    <source>
        <strain evidence="1 2">120-4 pot B 10/14</strain>
    </source>
</reference>
<keyword evidence="2" id="KW-1185">Reference proteome</keyword>
<evidence type="ECO:0000313" key="2">
    <source>
        <dbReference type="Proteomes" id="UP000789901"/>
    </source>
</evidence>
<organism evidence="1 2">
    <name type="scientific">Gigaspora margarita</name>
    <dbReference type="NCBI Taxonomy" id="4874"/>
    <lineage>
        <taxon>Eukaryota</taxon>
        <taxon>Fungi</taxon>
        <taxon>Fungi incertae sedis</taxon>
        <taxon>Mucoromycota</taxon>
        <taxon>Glomeromycotina</taxon>
        <taxon>Glomeromycetes</taxon>
        <taxon>Diversisporales</taxon>
        <taxon>Gigasporaceae</taxon>
        <taxon>Gigaspora</taxon>
    </lineage>
</organism>
<dbReference type="Proteomes" id="UP000789901">
    <property type="component" value="Unassembled WGS sequence"/>
</dbReference>
<protein>
    <submittedName>
        <fullName evidence="1">6700_t:CDS:1</fullName>
    </submittedName>
</protein>
<proteinExistence type="predicted"/>
<dbReference type="EMBL" id="CAJVQB010000192">
    <property type="protein sequence ID" value="CAG8473885.1"/>
    <property type="molecule type" value="Genomic_DNA"/>
</dbReference>
<comment type="caution">
    <text evidence="1">The sequence shown here is derived from an EMBL/GenBank/DDBJ whole genome shotgun (WGS) entry which is preliminary data.</text>
</comment>
<dbReference type="InterPro" id="IPR011990">
    <property type="entry name" value="TPR-like_helical_dom_sf"/>
</dbReference>